<dbReference type="Pfam" id="PF06342">
    <property type="entry name" value="DUF1057"/>
    <property type="match status" value="1"/>
</dbReference>
<dbReference type="OMA" id="GCENALM"/>
<dbReference type="AlphaFoldDB" id="T0R2K8"/>
<accession>T0R2K8</accession>
<dbReference type="Proteomes" id="UP000030762">
    <property type="component" value="Unassembled WGS sequence"/>
</dbReference>
<evidence type="ECO:0000313" key="1">
    <source>
        <dbReference type="EMBL" id="EQC40530.1"/>
    </source>
</evidence>
<dbReference type="ESTHER" id="9stra-t0r2k8">
    <property type="family name" value="Duf_1057"/>
</dbReference>
<dbReference type="RefSeq" id="XP_008606229.1">
    <property type="nucleotide sequence ID" value="XM_008608007.1"/>
</dbReference>
<organism evidence="1 2">
    <name type="scientific">Saprolegnia diclina (strain VS20)</name>
    <dbReference type="NCBI Taxonomy" id="1156394"/>
    <lineage>
        <taxon>Eukaryota</taxon>
        <taxon>Sar</taxon>
        <taxon>Stramenopiles</taxon>
        <taxon>Oomycota</taxon>
        <taxon>Saprolegniomycetes</taxon>
        <taxon>Saprolegniales</taxon>
        <taxon>Saprolegniaceae</taxon>
        <taxon>Saprolegnia</taxon>
    </lineage>
</organism>
<sequence>MQPVRRVALRVGAARAYSTPAFGAVQATYTLANGHPLHYFTHGPANAETTYVLFHGAPGSHKDFKYLAPLLAETNANVIAFDMPGNGLTPAAAAGGIPGLSADTVNAAAVEAMDGLRTGRRRIVLGHSCGGHTAIQVAARAKHVDGLVLLNSMGLRPHQGIRPFGVMNWMAKRLYTEGLARDLVAKANHWLFVEMYKFPRRTPLDDLTYALQRFGTANFANTNVFAAELQAREFPTFAAWAVDDALVEKEVSRELSEALRASVRKEYASGGHNIQKMQAADLVAALATWSKALGSP</sequence>
<protein>
    <recommendedName>
        <fullName evidence="3">AB hydrolase-1 domain-containing protein</fullName>
    </recommendedName>
</protein>
<dbReference type="eggNOG" id="ENOG502S74P">
    <property type="taxonomic scope" value="Eukaryota"/>
</dbReference>
<dbReference type="PANTHER" id="PTHR47533">
    <property type="entry name" value="PROTEIN CBG21859"/>
    <property type="match status" value="1"/>
</dbReference>
<dbReference type="InterPro" id="IPR029058">
    <property type="entry name" value="AB_hydrolase_fold"/>
</dbReference>
<dbReference type="PANTHER" id="PTHR47533:SF4">
    <property type="entry name" value="AB HYDROLASE-1 DOMAIN-CONTAINING PROTEIN"/>
    <property type="match status" value="1"/>
</dbReference>
<proteinExistence type="predicted"/>
<name>T0R2K8_SAPDV</name>
<gene>
    <name evidence="1" type="ORF">SDRG_02420</name>
</gene>
<dbReference type="Gene3D" id="3.40.50.1820">
    <property type="entry name" value="alpha/beta hydrolase"/>
    <property type="match status" value="1"/>
</dbReference>
<dbReference type="STRING" id="1156394.T0R2K8"/>
<dbReference type="InterPro" id="IPR010463">
    <property type="entry name" value="DUF1057"/>
</dbReference>
<evidence type="ECO:0000313" key="2">
    <source>
        <dbReference type="Proteomes" id="UP000030762"/>
    </source>
</evidence>
<evidence type="ECO:0008006" key="3">
    <source>
        <dbReference type="Google" id="ProtNLM"/>
    </source>
</evidence>
<dbReference type="VEuPathDB" id="FungiDB:SDRG_02420"/>
<dbReference type="EMBL" id="JH767136">
    <property type="protein sequence ID" value="EQC40530.1"/>
    <property type="molecule type" value="Genomic_DNA"/>
</dbReference>
<dbReference type="OrthoDB" id="6431331at2759"/>
<dbReference type="GeneID" id="19943147"/>
<keyword evidence="2" id="KW-1185">Reference proteome</keyword>
<reference evidence="1 2" key="1">
    <citation type="submission" date="2012-04" db="EMBL/GenBank/DDBJ databases">
        <title>The Genome Sequence of Saprolegnia declina VS20.</title>
        <authorList>
            <consortium name="The Broad Institute Genome Sequencing Platform"/>
            <person name="Russ C."/>
            <person name="Nusbaum C."/>
            <person name="Tyler B."/>
            <person name="van West P."/>
            <person name="Dieguez-Uribeondo J."/>
            <person name="de Bruijn I."/>
            <person name="Tripathy S."/>
            <person name="Jiang R."/>
            <person name="Young S.K."/>
            <person name="Zeng Q."/>
            <person name="Gargeya S."/>
            <person name="Fitzgerald M."/>
            <person name="Haas B."/>
            <person name="Abouelleil A."/>
            <person name="Alvarado L."/>
            <person name="Arachchi H.M."/>
            <person name="Berlin A."/>
            <person name="Chapman S.B."/>
            <person name="Goldberg J."/>
            <person name="Griggs A."/>
            <person name="Gujja S."/>
            <person name="Hansen M."/>
            <person name="Howarth C."/>
            <person name="Imamovic A."/>
            <person name="Larimer J."/>
            <person name="McCowen C."/>
            <person name="Montmayeur A."/>
            <person name="Murphy C."/>
            <person name="Neiman D."/>
            <person name="Pearson M."/>
            <person name="Priest M."/>
            <person name="Roberts A."/>
            <person name="Saif S."/>
            <person name="Shea T."/>
            <person name="Sisk P."/>
            <person name="Sykes S."/>
            <person name="Wortman J."/>
            <person name="Nusbaum C."/>
            <person name="Birren B."/>
        </authorList>
    </citation>
    <scope>NUCLEOTIDE SEQUENCE [LARGE SCALE GENOMIC DNA]</scope>
    <source>
        <strain evidence="1 2">VS20</strain>
    </source>
</reference>
<dbReference type="InParanoid" id="T0R2K8"/>
<dbReference type="SUPFAM" id="SSF53474">
    <property type="entry name" value="alpha/beta-Hydrolases"/>
    <property type="match status" value="1"/>
</dbReference>